<feature type="domain" description="ABC transporter" evidence="3">
    <location>
        <begin position="10"/>
        <end position="254"/>
    </location>
</feature>
<dbReference type="PANTHER" id="PTHR43790:SF8">
    <property type="entry name" value="SUGAR ABC TRANSPORTER ATP-BINDING PROTEIN"/>
    <property type="match status" value="1"/>
</dbReference>
<dbReference type="InterPro" id="IPR003593">
    <property type="entry name" value="AAA+_ATPase"/>
</dbReference>
<evidence type="ECO:0000313" key="4">
    <source>
        <dbReference type="EMBL" id="SDE94251.1"/>
    </source>
</evidence>
<evidence type="ECO:0000259" key="3">
    <source>
        <dbReference type="PROSITE" id="PS50893"/>
    </source>
</evidence>
<name>A0A1G7H1N5_9RHOB</name>
<dbReference type="InterPro" id="IPR027417">
    <property type="entry name" value="P-loop_NTPase"/>
</dbReference>
<evidence type="ECO:0000256" key="2">
    <source>
        <dbReference type="ARBA" id="ARBA00022840"/>
    </source>
</evidence>
<dbReference type="GO" id="GO:0005524">
    <property type="term" value="F:ATP binding"/>
    <property type="evidence" value="ECO:0007669"/>
    <property type="project" value="UniProtKB-KW"/>
</dbReference>
<dbReference type="PROSITE" id="PS50893">
    <property type="entry name" value="ABC_TRANSPORTER_2"/>
    <property type="match status" value="1"/>
</dbReference>
<dbReference type="Gene3D" id="3.40.50.300">
    <property type="entry name" value="P-loop containing nucleotide triphosphate hydrolases"/>
    <property type="match status" value="1"/>
</dbReference>
<keyword evidence="1" id="KW-0547">Nucleotide-binding</keyword>
<keyword evidence="2 4" id="KW-0067">ATP-binding</keyword>
<dbReference type="GO" id="GO:0016887">
    <property type="term" value="F:ATP hydrolysis activity"/>
    <property type="evidence" value="ECO:0007669"/>
    <property type="project" value="InterPro"/>
</dbReference>
<dbReference type="PANTHER" id="PTHR43790">
    <property type="entry name" value="CARBOHYDRATE TRANSPORT ATP-BINDING PROTEIN MG119-RELATED"/>
    <property type="match status" value="1"/>
</dbReference>
<dbReference type="CDD" id="cd03216">
    <property type="entry name" value="ABC_Carb_Monos_I"/>
    <property type="match status" value="1"/>
</dbReference>
<evidence type="ECO:0000313" key="5">
    <source>
        <dbReference type="Proteomes" id="UP000182284"/>
    </source>
</evidence>
<sequence>MTQSNTTPILSAHGLTKRYGRVTALDTCDFELYPGEILAVIGDNGAGKSSLIKALSGAVKPDAGTIKLDGQEIHFRSPLEAQDAGIATVYQTLALSPALSIVDNMFLGREIRKPGFAGKFLRALDHGAMRDFAREKLSELGLMTIQNIDQQVETLSGGQRQGVAVARAAAFGSKVIILDEPTAALGVKESRRVLELIQDVRSRGIPIILISHNMPHVFEVADRIHIHRLGRRLCVIDPKQYTMSDAVAFMTGAKEPPAEAAAA</sequence>
<dbReference type="RefSeq" id="WP_218129361.1">
    <property type="nucleotide sequence ID" value="NZ_FNBL01000001.1"/>
</dbReference>
<organism evidence="4 5">
    <name type="scientific">Celeribacter baekdonensis</name>
    <dbReference type="NCBI Taxonomy" id="875171"/>
    <lineage>
        <taxon>Bacteria</taxon>
        <taxon>Pseudomonadati</taxon>
        <taxon>Pseudomonadota</taxon>
        <taxon>Alphaproteobacteria</taxon>
        <taxon>Rhodobacterales</taxon>
        <taxon>Roseobacteraceae</taxon>
        <taxon>Celeribacter</taxon>
    </lineage>
</organism>
<accession>A0A1G7H1N5</accession>
<dbReference type="EMBL" id="FNBL01000001">
    <property type="protein sequence ID" value="SDE94251.1"/>
    <property type="molecule type" value="Genomic_DNA"/>
</dbReference>
<dbReference type="AlphaFoldDB" id="A0A1G7H1N5"/>
<evidence type="ECO:0000256" key="1">
    <source>
        <dbReference type="ARBA" id="ARBA00022741"/>
    </source>
</evidence>
<dbReference type="InterPro" id="IPR003439">
    <property type="entry name" value="ABC_transporter-like_ATP-bd"/>
</dbReference>
<dbReference type="SMART" id="SM00382">
    <property type="entry name" value="AAA"/>
    <property type="match status" value="1"/>
</dbReference>
<dbReference type="SUPFAM" id="SSF52540">
    <property type="entry name" value="P-loop containing nucleoside triphosphate hydrolases"/>
    <property type="match status" value="1"/>
</dbReference>
<dbReference type="Pfam" id="PF00005">
    <property type="entry name" value="ABC_tran"/>
    <property type="match status" value="1"/>
</dbReference>
<protein>
    <submittedName>
        <fullName evidence="4">Fructose transport system ATP-binding protein</fullName>
    </submittedName>
</protein>
<proteinExistence type="predicted"/>
<reference evidence="4 5" key="1">
    <citation type="submission" date="2016-10" db="EMBL/GenBank/DDBJ databases">
        <authorList>
            <person name="de Groot N.N."/>
        </authorList>
    </citation>
    <scope>NUCLEOTIDE SEQUENCE [LARGE SCALE GENOMIC DNA]</scope>
    <source>
        <strain evidence="4 5">DSM 27375</strain>
    </source>
</reference>
<dbReference type="Proteomes" id="UP000182284">
    <property type="component" value="Unassembled WGS sequence"/>
</dbReference>
<gene>
    <name evidence="4" type="ORF">SAMN04488117_101819</name>
</gene>
<dbReference type="InterPro" id="IPR050107">
    <property type="entry name" value="ABC_carbohydrate_import_ATPase"/>
</dbReference>